<dbReference type="RefSeq" id="WP_277566549.1">
    <property type="nucleotide sequence ID" value="NZ_JAPDHZ010000003.1"/>
</dbReference>
<dbReference type="PRINTS" id="PR00080">
    <property type="entry name" value="SDRFAMILY"/>
</dbReference>
<evidence type="ECO:0000313" key="3">
    <source>
        <dbReference type="Proteomes" id="UP001153387"/>
    </source>
</evidence>
<protein>
    <submittedName>
        <fullName evidence="2">SDR family NAD(P)-dependent oxidoreductase</fullName>
    </submittedName>
</protein>
<evidence type="ECO:0000313" key="2">
    <source>
        <dbReference type="EMBL" id="MDG0792789.1"/>
    </source>
</evidence>
<dbReference type="PANTHER" id="PTHR43544">
    <property type="entry name" value="SHORT-CHAIN DEHYDROGENASE/REDUCTASE"/>
    <property type="match status" value="1"/>
</dbReference>
<evidence type="ECO:0000256" key="1">
    <source>
        <dbReference type="RuleBase" id="RU000363"/>
    </source>
</evidence>
<dbReference type="GO" id="GO:0005737">
    <property type="term" value="C:cytoplasm"/>
    <property type="evidence" value="ECO:0007669"/>
    <property type="project" value="TreeGrafter"/>
</dbReference>
<proteinExistence type="inferred from homology"/>
<name>A0A9X4KJX6_9BACL</name>
<keyword evidence="3" id="KW-1185">Reference proteome</keyword>
<dbReference type="Gene3D" id="3.40.50.720">
    <property type="entry name" value="NAD(P)-binding Rossmann-like Domain"/>
    <property type="match status" value="1"/>
</dbReference>
<dbReference type="SUPFAM" id="SSF51735">
    <property type="entry name" value="NAD(P)-binding Rossmann-fold domains"/>
    <property type="match status" value="1"/>
</dbReference>
<dbReference type="PANTHER" id="PTHR43544:SF33">
    <property type="entry name" value="C-FACTOR"/>
    <property type="match status" value="1"/>
</dbReference>
<dbReference type="Proteomes" id="UP001153387">
    <property type="component" value="Unassembled WGS sequence"/>
</dbReference>
<dbReference type="GO" id="GO:0016491">
    <property type="term" value="F:oxidoreductase activity"/>
    <property type="evidence" value="ECO:0007669"/>
    <property type="project" value="TreeGrafter"/>
</dbReference>
<comment type="similarity">
    <text evidence="1">Belongs to the short-chain dehydrogenases/reductases (SDR) family.</text>
</comment>
<dbReference type="PRINTS" id="PR00081">
    <property type="entry name" value="GDHRDH"/>
</dbReference>
<dbReference type="InterPro" id="IPR002347">
    <property type="entry name" value="SDR_fam"/>
</dbReference>
<reference evidence="2 3" key="1">
    <citation type="submission" date="2022-10" db="EMBL/GenBank/DDBJ databases">
        <title>Comparative genomic analysis of Cohnella hashimotonis sp. nov., isolated from the International Space Station.</title>
        <authorList>
            <person name="Simpson A."/>
            <person name="Venkateswaran K."/>
        </authorList>
    </citation>
    <scope>NUCLEOTIDE SEQUENCE [LARGE SCALE GENOMIC DNA]</scope>
    <source>
        <strain evidence="2 3">DSM 18997</strain>
    </source>
</reference>
<organism evidence="2 3">
    <name type="scientific">Cohnella ginsengisoli</name>
    <dbReference type="NCBI Taxonomy" id="425004"/>
    <lineage>
        <taxon>Bacteria</taxon>
        <taxon>Bacillati</taxon>
        <taxon>Bacillota</taxon>
        <taxon>Bacilli</taxon>
        <taxon>Bacillales</taxon>
        <taxon>Paenibacillaceae</taxon>
        <taxon>Cohnella</taxon>
    </lineage>
</organism>
<dbReference type="EMBL" id="JAPDHZ010000003">
    <property type="protein sequence ID" value="MDG0792789.1"/>
    <property type="molecule type" value="Genomic_DNA"/>
</dbReference>
<dbReference type="AlphaFoldDB" id="A0A9X4KJX6"/>
<sequence>MNLLITGAARGLGYELAKLAAARGHAVAACVRDAGRAGDGLAELAERYPGLVRIETLDVSEESQARALAAKLRDEGFVLDALVNNAGILLGRSGGIASLEMDDLKRTFEVNLYGPLIVAKHLTPLMRESMSGAEIVVHVASDAGSFAGAYGGDYPYALSKIALSMFTKQLNEELKPRGIRALAVHPGWMRTDMGGQAAPLSPAESALGIIDLVEGTTEVPAETWFVDYTGRAMPV</sequence>
<dbReference type="InterPro" id="IPR051468">
    <property type="entry name" value="Fungal_SecMetab_SDRs"/>
</dbReference>
<dbReference type="InterPro" id="IPR036291">
    <property type="entry name" value="NAD(P)-bd_dom_sf"/>
</dbReference>
<comment type="caution">
    <text evidence="2">The sequence shown here is derived from an EMBL/GenBank/DDBJ whole genome shotgun (WGS) entry which is preliminary data.</text>
</comment>
<accession>A0A9X4KJX6</accession>
<dbReference type="Pfam" id="PF00106">
    <property type="entry name" value="adh_short"/>
    <property type="match status" value="1"/>
</dbReference>
<gene>
    <name evidence="2" type="ORF">OMP38_19360</name>
</gene>